<comment type="caution">
    <text evidence="4">The sequence shown here is derived from an EMBL/GenBank/DDBJ whole genome shotgun (WGS) entry which is preliminary data.</text>
</comment>
<dbReference type="Gene3D" id="2.60.120.260">
    <property type="entry name" value="Galactose-binding domain-like"/>
    <property type="match status" value="1"/>
</dbReference>
<dbReference type="RefSeq" id="WP_379981818.1">
    <property type="nucleotide sequence ID" value="NZ_JBHSFV010000014.1"/>
</dbReference>
<keyword evidence="1 2" id="KW-0732">Signal</keyword>
<dbReference type="EMBL" id="JBHSFV010000014">
    <property type="protein sequence ID" value="MFC4636023.1"/>
    <property type="molecule type" value="Genomic_DNA"/>
</dbReference>
<evidence type="ECO:0000256" key="2">
    <source>
        <dbReference type="SAM" id="SignalP"/>
    </source>
</evidence>
<dbReference type="Pfam" id="PF18962">
    <property type="entry name" value="Por_Secre_tail"/>
    <property type="match status" value="1"/>
</dbReference>
<evidence type="ECO:0000313" key="5">
    <source>
        <dbReference type="Proteomes" id="UP001596043"/>
    </source>
</evidence>
<accession>A0ABV9I1E6</accession>
<evidence type="ECO:0000259" key="3">
    <source>
        <dbReference type="Pfam" id="PF18962"/>
    </source>
</evidence>
<dbReference type="NCBIfam" id="TIGR04183">
    <property type="entry name" value="Por_Secre_tail"/>
    <property type="match status" value="1"/>
</dbReference>
<feature type="domain" description="Secretion system C-terminal sorting" evidence="3">
    <location>
        <begin position="636"/>
        <end position="706"/>
    </location>
</feature>
<sequence length="708" mass="79654">MKNCILLLVLLCNYLLVGQTNLIENPGFESGPVSWSYNQLHHATGWTMGCRQQFLDVDWCSPDLYDINGNQSCFVEKGLYPRDNGSLNERYAHMFNKSTDPITGESIKATIIEPLSEDYSYEVSCYVSREINVHDDDDGEYNAPLQLEFVLRNNDDCDLEKIVHTSTNIAAVFNYDSCDNAPDTPSTDWRQKLGNFNLDAGDISNNYNKLEIRIKGKATVLDPIFIDDVKLIKIPKVKACFEINNVDSAHTEQSDYGPKTVNELCLPKIEINGSCSTNEDGYHIRISEFSLSPWTIVTDYYNGWVASGTAPSTIDLNNLISVPSANNGWTSHTFDPTKLYAVSLSVGPIWDSAPFQFFRVKDCRKIEACFEIKNVDSAHTEQSDYGPKTVNELCLPKIEIDGSCSIGEDGYHIRISEFSLSPWTIVTDYYNGWVASGTAPSTIDLNNLISVPSANNGWTSHTFDPTKLYAVSLSVGPIWDSAPFQFFRVKDCREIEACFEIKNVDSVHTEESDYGPKTVNELCLPKIEIDGSCSTNEEGYHIRISEFSLSPWTIVTDYYDGWVGPGTAPSTINLNSLISIPSANNGWTSHTFDPAKLYAVSLSVGPVWDSAPFQFFRVKGCRIQTNDIEENSVLNIYPNPTIDYINFSFNKQETGTIQVYRFDSRLMYTELFNEAESLRIDMRNYKKGIYIVRVTTGTSNEVYKIIKK</sequence>
<feature type="chain" id="PRO_5046517176" evidence="2">
    <location>
        <begin position="23"/>
        <end position="708"/>
    </location>
</feature>
<dbReference type="Proteomes" id="UP001596043">
    <property type="component" value="Unassembled WGS sequence"/>
</dbReference>
<keyword evidence="5" id="KW-1185">Reference proteome</keyword>
<organism evidence="4 5">
    <name type="scientific">Dokdonia ponticola</name>
    <dbReference type="NCBI Taxonomy" id="2041041"/>
    <lineage>
        <taxon>Bacteria</taxon>
        <taxon>Pseudomonadati</taxon>
        <taxon>Bacteroidota</taxon>
        <taxon>Flavobacteriia</taxon>
        <taxon>Flavobacteriales</taxon>
        <taxon>Flavobacteriaceae</taxon>
        <taxon>Dokdonia</taxon>
    </lineage>
</organism>
<reference evidence="5" key="1">
    <citation type="journal article" date="2019" name="Int. J. Syst. Evol. Microbiol.">
        <title>The Global Catalogue of Microorganisms (GCM) 10K type strain sequencing project: providing services to taxonomists for standard genome sequencing and annotation.</title>
        <authorList>
            <consortium name="The Broad Institute Genomics Platform"/>
            <consortium name="The Broad Institute Genome Sequencing Center for Infectious Disease"/>
            <person name="Wu L."/>
            <person name="Ma J."/>
        </authorList>
    </citation>
    <scope>NUCLEOTIDE SEQUENCE [LARGE SCALE GENOMIC DNA]</scope>
    <source>
        <strain evidence="5">YJ-61-S</strain>
    </source>
</reference>
<gene>
    <name evidence="4" type="ORF">ACFO3O_19090</name>
</gene>
<protein>
    <submittedName>
        <fullName evidence="4">T9SS type A sorting domain-containing protein</fullName>
    </submittedName>
</protein>
<name>A0ABV9I1E6_9FLAO</name>
<proteinExistence type="predicted"/>
<evidence type="ECO:0000256" key="1">
    <source>
        <dbReference type="ARBA" id="ARBA00022729"/>
    </source>
</evidence>
<feature type="signal peptide" evidence="2">
    <location>
        <begin position="1"/>
        <end position="22"/>
    </location>
</feature>
<evidence type="ECO:0000313" key="4">
    <source>
        <dbReference type="EMBL" id="MFC4636023.1"/>
    </source>
</evidence>
<dbReference type="InterPro" id="IPR026444">
    <property type="entry name" value="Secre_tail"/>
</dbReference>